<keyword evidence="6" id="KW-1185">Reference proteome</keyword>
<dbReference type="RefSeq" id="WP_152888569.1">
    <property type="nucleotide sequence ID" value="NZ_WHJC01000050.1"/>
</dbReference>
<dbReference type="GO" id="GO:0045892">
    <property type="term" value="P:negative regulation of DNA-templated transcription"/>
    <property type="evidence" value="ECO:0007669"/>
    <property type="project" value="TreeGrafter"/>
</dbReference>
<organism evidence="5 6">
    <name type="scientific">Clostridium tarantellae</name>
    <dbReference type="NCBI Taxonomy" id="39493"/>
    <lineage>
        <taxon>Bacteria</taxon>
        <taxon>Bacillati</taxon>
        <taxon>Bacillota</taxon>
        <taxon>Clostridia</taxon>
        <taxon>Eubacteriales</taxon>
        <taxon>Clostridiaceae</taxon>
        <taxon>Clostridium</taxon>
    </lineage>
</organism>
<dbReference type="Gene3D" id="1.10.10.10">
    <property type="entry name" value="Winged helix-like DNA-binding domain superfamily/Winged helix DNA-binding domain"/>
    <property type="match status" value="1"/>
</dbReference>
<evidence type="ECO:0000256" key="2">
    <source>
        <dbReference type="ARBA" id="ARBA00023125"/>
    </source>
</evidence>
<dbReference type="Proteomes" id="UP000430345">
    <property type="component" value="Unassembled WGS sequence"/>
</dbReference>
<dbReference type="CDD" id="cd07377">
    <property type="entry name" value="WHTH_GntR"/>
    <property type="match status" value="1"/>
</dbReference>
<dbReference type="SUPFAM" id="SSF46785">
    <property type="entry name" value="Winged helix' DNA-binding domain"/>
    <property type="match status" value="1"/>
</dbReference>
<dbReference type="AlphaFoldDB" id="A0A6I1MLX1"/>
<dbReference type="PRINTS" id="PR00035">
    <property type="entry name" value="HTHGNTR"/>
</dbReference>
<evidence type="ECO:0000256" key="1">
    <source>
        <dbReference type="ARBA" id="ARBA00023015"/>
    </source>
</evidence>
<dbReference type="PANTHER" id="PTHR44846">
    <property type="entry name" value="MANNOSYL-D-GLYCERATE TRANSPORT/METABOLISM SYSTEM REPRESSOR MNGR-RELATED"/>
    <property type="match status" value="1"/>
</dbReference>
<dbReference type="EMBL" id="WHJC01000050">
    <property type="protein sequence ID" value="MPQ43232.1"/>
    <property type="molecule type" value="Genomic_DNA"/>
</dbReference>
<dbReference type="InterPro" id="IPR000524">
    <property type="entry name" value="Tscrpt_reg_HTH_GntR"/>
</dbReference>
<evidence type="ECO:0000313" key="6">
    <source>
        <dbReference type="Proteomes" id="UP000430345"/>
    </source>
</evidence>
<evidence type="ECO:0000259" key="4">
    <source>
        <dbReference type="PROSITE" id="PS50949"/>
    </source>
</evidence>
<accession>A0A6I1MLX1</accession>
<evidence type="ECO:0000256" key="3">
    <source>
        <dbReference type="ARBA" id="ARBA00023163"/>
    </source>
</evidence>
<dbReference type="GO" id="GO:0003677">
    <property type="term" value="F:DNA binding"/>
    <property type="evidence" value="ECO:0007669"/>
    <property type="project" value="UniProtKB-KW"/>
</dbReference>
<proteinExistence type="predicted"/>
<dbReference type="Pfam" id="PF00392">
    <property type="entry name" value="GntR"/>
    <property type="match status" value="1"/>
</dbReference>
<dbReference type="OrthoDB" id="9815017at2"/>
<keyword evidence="3" id="KW-0804">Transcription</keyword>
<keyword evidence="2" id="KW-0238">DNA-binding</keyword>
<dbReference type="InterPro" id="IPR036390">
    <property type="entry name" value="WH_DNA-bd_sf"/>
</dbReference>
<sequence>MDNINIIDTSKELRYVEVYNKLFKMITEGSFPKNSRLPSEPELAKTLGVSRSTLRQALALLQDDGLIKNIRGKGNYITKENTTKKNGLEKIGHVIYKCLEHPISNVEFDFKIEPPSDYFTKILGKKSAATVVIDRWYNNNKEALAYTFTIIPIEVISNFKINLNNKEELIKFIEEEIYKECLSSKIHIKFSTTGNFITKGHPISCENQFYLIEESLYKSGEYPIAFNKHYIPIQYGNIEINSHNSIHNL</sequence>
<dbReference type="GO" id="GO:0003700">
    <property type="term" value="F:DNA-binding transcription factor activity"/>
    <property type="evidence" value="ECO:0007669"/>
    <property type="project" value="InterPro"/>
</dbReference>
<evidence type="ECO:0000313" key="5">
    <source>
        <dbReference type="EMBL" id="MPQ43232.1"/>
    </source>
</evidence>
<name>A0A6I1MLX1_9CLOT</name>
<dbReference type="PANTHER" id="PTHR44846:SF1">
    <property type="entry name" value="MANNOSYL-D-GLYCERATE TRANSPORT_METABOLISM SYSTEM REPRESSOR MNGR-RELATED"/>
    <property type="match status" value="1"/>
</dbReference>
<dbReference type="SMART" id="SM00345">
    <property type="entry name" value="HTH_GNTR"/>
    <property type="match status" value="1"/>
</dbReference>
<comment type="caution">
    <text evidence="5">The sequence shown here is derived from an EMBL/GenBank/DDBJ whole genome shotgun (WGS) entry which is preliminary data.</text>
</comment>
<reference evidence="5 6" key="1">
    <citation type="submission" date="2019-10" db="EMBL/GenBank/DDBJ databases">
        <title>The Genome Sequence of Clostridium tarantellae Isolated from Fish Brain.</title>
        <authorList>
            <person name="Bano L."/>
            <person name="Kiel M."/>
            <person name="Sales G."/>
            <person name="Doxey A.C."/>
            <person name="Mansfield M.J."/>
            <person name="Schiavone M."/>
            <person name="Rossetto O."/>
            <person name="Pirazzini M."/>
            <person name="Dobrindt U."/>
            <person name="Montecucco C."/>
        </authorList>
    </citation>
    <scope>NUCLEOTIDE SEQUENCE [LARGE SCALE GENOMIC DNA]</scope>
    <source>
        <strain evidence="5 6">DSM 3997</strain>
    </source>
</reference>
<protein>
    <submittedName>
        <fullName evidence="5">GntR family transcriptional regulator</fullName>
    </submittedName>
</protein>
<dbReference type="PROSITE" id="PS50949">
    <property type="entry name" value="HTH_GNTR"/>
    <property type="match status" value="1"/>
</dbReference>
<feature type="domain" description="HTH gntR-type" evidence="4">
    <location>
        <begin position="12"/>
        <end position="80"/>
    </location>
</feature>
<gene>
    <name evidence="5" type="ORF">GBZ86_05575</name>
</gene>
<keyword evidence="1" id="KW-0805">Transcription regulation</keyword>
<dbReference type="InterPro" id="IPR036388">
    <property type="entry name" value="WH-like_DNA-bd_sf"/>
</dbReference>
<dbReference type="InterPro" id="IPR050679">
    <property type="entry name" value="Bact_HTH_transcr_reg"/>
</dbReference>